<proteinExistence type="inferred from homology"/>
<name>A0A3M9XIY1_9HYPH</name>
<dbReference type="PANTHER" id="PTHR36582:SF2">
    <property type="entry name" value="ANTITOXIN PARD"/>
    <property type="match status" value="1"/>
</dbReference>
<dbReference type="Proteomes" id="UP000268623">
    <property type="component" value="Unassembled WGS sequence"/>
</dbReference>
<dbReference type="OrthoDB" id="291307at2"/>
<dbReference type="CDD" id="cd22231">
    <property type="entry name" value="RHH_NikR_HicB-like"/>
    <property type="match status" value="1"/>
</dbReference>
<reference evidence="3 4" key="1">
    <citation type="submission" date="2018-08" db="EMBL/GenBank/DDBJ databases">
        <title>Genome sequence of Methylocystis hirsuta CSC1, a methanotroph able to accumulate PHAs.</title>
        <authorList>
            <person name="Bordel S."/>
            <person name="Rodriguez E."/>
            <person name="Gancedo J."/>
            <person name="Munoz R."/>
        </authorList>
    </citation>
    <scope>NUCLEOTIDE SEQUENCE [LARGE SCALE GENOMIC DNA]</scope>
    <source>
        <strain evidence="3 4">CSC1</strain>
    </source>
</reference>
<dbReference type="Gene3D" id="6.10.10.120">
    <property type="entry name" value="Antitoxin ParD1-like"/>
    <property type="match status" value="1"/>
</dbReference>
<evidence type="ECO:0000256" key="2">
    <source>
        <dbReference type="ARBA" id="ARBA00022649"/>
    </source>
</evidence>
<accession>A0A3M9XIY1</accession>
<evidence type="ECO:0000313" key="4">
    <source>
        <dbReference type="Proteomes" id="UP000268623"/>
    </source>
</evidence>
<dbReference type="Pfam" id="PF03693">
    <property type="entry name" value="ParD_antitoxin"/>
    <property type="match status" value="1"/>
</dbReference>
<dbReference type="RefSeq" id="WP_123177863.1">
    <property type="nucleotide sequence ID" value="NZ_QWDD01000003.1"/>
</dbReference>
<evidence type="ECO:0000313" key="3">
    <source>
        <dbReference type="EMBL" id="RNJ48117.1"/>
    </source>
</evidence>
<keyword evidence="4" id="KW-1185">Reference proteome</keyword>
<dbReference type="AlphaFoldDB" id="A0A3M9XIY1"/>
<dbReference type="InterPro" id="IPR038296">
    <property type="entry name" value="ParD_sf"/>
</dbReference>
<dbReference type="InterPro" id="IPR022789">
    <property type="entry name" value="ParD"/>
</dbReference>
<comment type="similarity">
    <text evidence="1">Belongs to the ParD antitoxin family.</text>
</comment>
<dbReference type="NCBIfam" id="TIGR02606">
    <property type="entry name" value="antidote_CC2985"/>
    <property type="match status" value="1"/>
</dbReference>
<dbReference type="EMBL" id="QWDD01000003">
    <property type="protein sequence ID" value="RNJ48117.1"/>
    <property type="molecule type" value="Genomic_DNA"/>
</dbReference>
<organism evidence="3 4">
    <name type="scientific">Methylocystis hirsuta</name>
    <dbReference type="NCBI Taxonomy" id="369798"/>
    <lineage>
        <taxon>Bacteria</taxon>
        <taxon>Pseudomonadati</taxon>
        <taxon>Pseudomonadota</taxon>
        <taxon>Alphaproteobacteria</taxon>
        <taxon>Hyphomicrobiales</taxon>
        <taxon>Methylocystaceae</taxon>
        <taxon>Methylocystis</taxon>
    </lineage>
</organism>
<dbReference type="PANTHER" id="PTHR36582">
    <property type="entry name" value="ANTITOXIN PARD"/>
    <property type="match status" value="1"/>
</dbReference>
<dbReference type="SUPFAM" id="SSF47598">
    <property type="entry name" value="Ribbon-helix-helix"/>
    <property type="match status" value="1"/>
</dbReference>
<comment type="caution">
    <text evidence="3">The sequence shown here is derived from an EMBL/GenBank/DDBJ whole genome shotgun (WGS) entry which is preliminary data.</text>
</comment>
<sequence length="91" mass="10416">MSNIQKVSIALSPEFLALIREAIETGEYTSTSEVVRDALRDWKQRRALRELDAEELRRLWQEGIEGGAAVEATPVFKRLRGKYQRLAVSKI</sequence>
<evidence type="ECO:0000256" key="1">
    <source>
        <dbReference type="ARBA" id="ARBA00008580"/>
    </source>
</evidence>
<protein>
    <submittedName>
        <fullName evidence="3">Type II toxin-antitoxin system ParD family antitoxin</fullName>
    </submittedName>
</protein>
<dbReference type="GO" id="GO:0006355">
    <property type="term" value="P:regulation of DNA-templated transcription"/>
    <property type="evidence" value="ECO:0007669"/>
    <property type="project" value="InterPro"/>
</dbReference>
<keyword evidence="2" id="KW-1277">Toxin-antitoxin system</keyword>
<dbReference type="InterPro" id="IPR010985">
    <property type="entry name" value="Ribbon_hlx_hlx"/>
</dbReference>
<gene>
    <name evidence="3" type="ORF">D1O30_20025</name>
</gene>